<organism evidence="1 2">
    <name type="scientific">Eretmocerus hayati</name>
    <dbReference type="NCBI Taxonomy" id="131215"/>
    <lineage>
        <taxon>Eukaryota</taxon>
        <taxon>Metazoa</taxon>
        <taxon>Ecdysozoa</taxon>
        <taxon>Arthropoda</taxon>
        <taxon>Hexapoda</taxon>
        <taxon>Insecta</taxon>
        <taxon>Pterygota</taxon>
        <taxon>Neoptera</taxon>
        <taxon>Endopterygota</taxon>
        <taxon>Hymenoptera</taxon>
        <taxon>Apocrita</taxon>
        <taxon>Proctotrupomorpha</taxon>
        <taxon>Chalcidoidea</taxon>
        <taxon>Aphelinidae</taxon>
        <taxon>Aphelininae</taxon>
        <taxon>Eretmocerus</taxon>
    </lineage>
</organism>
<dbReference type="Proteomes" id="UP001239111">
    <property type="component" value="Chromosome 2"/>
</dbReference>
<proteinExistence type="predicted"/>
<protein>
    <submittedName>
        <fullName evidence="1">Uncharacterized protein</fullName>
    </submittedName>
</protein>
<gene>
    <name evidence="1" type="ORF">QAD02_010954</name>
</gene>
<evidence type="ECO:0000313" key="2">
    <source>
        <dbReference type="Proteomes" id="UP001239111"/>
    </source>
</evidence>
<evidence type="ECO:0000313" key="1">
    <source>
        <dbReference type="EMBL" id="KAJ8675168.1"/>
    </source>
</evidence>
<dbReference type="EMBL" id="CM056742">
    <property type="protein sequence ID" value="KAJ8675168.1"/>
    <property type="molecule type" value="Genomic_DNA"/>
</dbReference>
<name>A0ACC2NWC7_9HYME</name>
<accession>A0ACC2NWC7</accession>
<reference evidence="1" key="1">
    <citation type="submission" date="2023-04" db="EMBL/GenBank/DDBJ databases">
        <title>A chromosome-level genome assembly of the parasitoid wasp Eretmocerus hayati.</title>
        <authorList>
            <person name="Zhong Y."/>
            <person name="Liu S."/>
            <person name="Liu Y."/>
        </authorList>
    </citation>
    <scope>NUCLEOTIDE SEQUENCE</scope>
    <source>
        <strain evidence="1">ZJU_SS_LIU_2023</strain>
    </source>
</reference>
<keyword evidence="2" id="KW-1185">Reference proteome</keyword>
<comment type="caution">
    <text evidence="1">The sequence shown here is derived from an EMBL/GenBank/DDBJ whole genome shotgun (WGS) entry which is preliminary data.</text>
</comment>
<sequence>METRSSRDRFTTSDDEDDSFPTYYNSLSVKNSTRGIKHRSGRQKCCGAMAILGTTCGFIFFSMICSLVVFFLVLVEHRADAIHSSSDARSRRLFQYSAMSQQESDIPFRLPKAVKPLLYDLYLHPDLEKGTFQGKVSILINVAEKQRNIILHQKDLNISSVILGLHNQANDHSIEIKESHTVEEKEVFVITPKKELENGVYNLTLTFAGSLQNKIVGFYSSRYRDEHNKTRLIATSKFEPTYARRSFPCFDEPGFKAEFSIKIVRPSGDCYNSLSNMNLKNSAADEPAPGLTTDTFAKSVPMSTYLACFIVSDFVAVTKKANGLDGRTFPVSVYTTRAKKEKGQFALDFGVKVVEYYINLFKVDYPLPKLDMAAIPDFVSGAMENWGLVTYREARLLVDDNSTSVANKEDTASVVAHEFAHMWFGNLVTMAWWNDLWLNEGFATYMSFKSTHEIIPEWNYMDQFLLTELHPAFNTDAKLSSHPIIQTVNNPDEITAIFDVISYQKGASIIRMLENFVGSDNFWLAISKYLKKFAYENARTPDLLDIMQSVGVNSINIPAVMDTWTRQMGYPVINVKRHKSSFTLTQKRFLANPHAKYDPSESEFGYKWTIPVTYITSANSTPSLIWFDKDASNVTIKLDEPVDWIKFNSDQVGYYRVNYEKDEWEAIINVLRWSHKRLSSQDRTHIVEDAFSLADAGELGFDTAMNITLYLGGEKHYSPWYVANNKLRNIDTLLSSTATSSKFRDYVRELVDGTFHDVTWNVDGLEGNDLRHLRIAVIKLACAVGHVECMNEVGEIFKTWINDKTDKRPHPDIRTFVYYYGMNHVGSEADWDIMFKRFVDENNAAEKVKLMNGLAGIRSAFVLKKYISLAMDENYVRSQDALTCLGSISNNPDGTHLVWDWVRENWPLLVQRYTLNDRYLGRLIPTISQSFSTKVKLDEMQAFFNQYKQAGAGATYRAQALETVETNIKWLEKNEAKISNWLDSRPAFRHVSK</sequence>